<organism evidence="4 5">
    <name type="scientific">Piscinibacter koreensis</name>
    <dbReference type="NCBI Taxonomy" id="2742824"/>
    <lineage>
        <taxon>Bacteria</taxon>
        <taxon>Pseudomonadati</taxon>
        <taxon>Pseudomonadota</taxon>
        <taxon>Betaproteobacteria</taxon>
        <taxon>Burkholderiales</taxon>
        <taxon>Sphaerotilaceae</taxon>
        <taxon>Piscinibacter</taxon>
    </lineage>
</organism>
<comment type="caution">
    <text evidence="4">The sequence shown here is derived from an EMBL/GenBank/DDBJ whole genome shotgun (WGS) entry which is preliminary data.</text>
</comment>
<keyword evidence="2" id="KW-1133">Transmembrane helix</keyword>
<feature type="transmembrane region" description="Helical" evidence="2">
    <location>
        <begin position="294"/>
        <end position="312"/>
    </location>
</feature>
<gene>
    <name evidence="4" type="ORF">HQN59_24675</name>
</gene>
<dbReference type="Proteomes" id="UP000529637">
    <property type="component" value="Unassembled WGS sequence"/>
</dbReference>
<evidence type="ECO:0000313" key="4">
    <source>
        <dbReference type="EMBL" id="NUZ08941.1"/>
    </source>
</evidence>
<name>A0A7Y6NTA4_9BURK</name>
<feature type="coiled-coil region" evidence="1">
    <location>
        <begin position="344"/>
        <end position="371"/>
    </location>
</feature>
<keyword evidence="1" id="KW-0175">Coiled coil</keyword>
<evidence type="ECO:0000256" key="2">
    <source>
        <dbReference type="SAM" id="Phobius"/>
    </source>
</evidence>
<evidence type="ECO:0000259" key="3">
    <source>
        <dbReference type="Pfam" id="PF20155"/>
    </source>
</evidence>
<reference evidence="4 5" key="1">
    <citation type="submission" date="2020-06" db="EMBL/GenBank/DDBJ databases">
        <title>Schlegella sp. ID0723 isolated from air conditioner.</title>
        <authorList>
            <person name="Kim D.Y."/>
            <person name="Kim D.-U."/>
        </authorList>
    </citation>
    <scope>NUCLEOTIDE SEQUENCE [LARGE SCALE GENOMIC DNA]</scope>
    <source>
        <strain evidence="4 5">ID0723</strain>
    </source>
</reference>
<sequence length="1004" mass="105821">MTVEGKIRITASVDDAVRNLRQLRGSFDNLNAGVARAVSAVQTFGGIVIGAEGVRRISQMADNYANMAARLKGATRDTLEFNAAQASSIRLAQQYQAPLAELSTLMTRVLGAVRPLGGGLKEAQVTTEAMLAALKLGGSTAAEAGSAITQFSQALGSGALRGEEFNAIAEAAPRLLDALAAGLGKPRDQLKKLAEDGALTTSAVVGALTKALPQLRAEAAQMPATIGGAAQAASDALSRFVGRSAEGSAAVKTLIGAFRLLAENIDTVVTALAALAAALLAVKIGGFVASLGTAVTAAGALAGGITTIGIAARGLLSIIGGPVGLIVTLGSLALAWIGVQKAQKAATERTVDTIRAERDAVQKQLDDLKTRDPATATFARASAETALASRLLALNREIEVKLREKAGPRGGPALGEDRPLRDPRTVTEFENDNKTLARIQQEYADKRAAYILAKDREIAAARLAGNLALERKLQQEKAGALAEQAKNEREAVAKATAPGAGVTTRVARYKEEYDRIAAIVADSTQRQLDANKAMYDEQLVSTRQFFATRGALEDEQSAQEIARIEAEIAARRRVVKENTERLKRARSGNDREGFEEAIAGDRTAIAQLEVDLVKAGRDRAAAARSRAVEERRITDELARQRAEVDYEIRAGNDQLTVADERLRLEREFTDMRRRERQETGGTAKTDELIQVRLRIAEIRKLQDAYGTLADAVRLKEEEIDAQVRAGAITTTEAERLKFEARAKSIPLLENILRKLQELAATDAEKNAVEGLRQNLAKLKDTTTDLERSLRGAALSNLTTALNDVSTGAKSTKAALVDMVRGFATAMLNVLNQGLAEQLVKQFQTAASSASGGGGFWGSLLGAVAGLFGGGGGSSGVYMDSVVGVLHTGGIAGGSGGWKQRVPAAAFALAPRYHSGGIAGLKPNEVPAVLELGEEVLKASDPRHVRNLGALAMGGVTVNVSVSGADGADDDRRAFGDELGRRVRATVIDVIANERRQGGMLAGAR</sequence>
<dbReference type="EMBL" id="JABWMJ010000020">
    <property type="protein sequence ID" value="NUZ08941.1"/>
    <property type="molecule type" value="Genomic_DNA"/>
</dbReference>
<feature type="coiled-coil region" evidence="1">
    <location>
        <begin position="761"/>
        <end position="788"/>
    </location>
</feature>
<accession>A0A7Y6NTA4</accession>
<dbReference type="RefSeq" id="WP_176071798.1">
    <property type="nucleotide sequence ID" value="NZ_JABWMJ010000020.1"/>
</dbReference>
<keyword evidence="5" id="KW-1185">Reference proteome</keyword>
<dbReference type="NCBIfam" id="TIGR02675">
    <property type="entry name" value="tape_meas_nterm"/>
    <property type="match status" value="1"/>
</dbReference>
<protein>
    <submittedName>
        <fullName evidence="4">Tape measure protein</fullName>
    </submittedName>
</protein>
<feature type="domain" description="Tape measure protein N-terminal" evidence="3">
    <location>
        <begin position="56"/>
        <end position="243"/>
    </location>
</feature>
<keyword evidence="2" id="KW-0472">Membrane</keyword>
<keyword evidence="2" id="KW-0812">Transmembrane</keyword>
<feature type="transmembrane region" description="Helical" evidence="2">
    <location>
        <begin position="268"/>
        <end position="288"/>
    </location>
</feature>
<dbReference type="Pfam" id="PF20155">
    <property type="entry name" value="TMP_3"/>
    <property type="match status" value="1"/>
</dbReference>
<evidence type="ECO:0000256" key="1">
    <source>
        <dbReference type="SAM" id="Coils"/>
    </source>
</evidence>
<dbReference type="InterPro" id="IPR013491">
    <property type="entry name" value="Tape_meas_N"/>
</dbReference>
<dbReference type="AlphaFoldDB" id="A0A7Y6NTA4"/>
<feature type="transmembrane region" description="Helical" evidence="2">
    <location>
        <begin position="319"/>
        <end position="339"/>
    </location>
</feature>
<proteinExistence type="predicted"/>
<evidence type="ECO:0000313" key="5">
    <source>
        <dbReference type="Proteomes" id="UP000529637"/>
    </source>
</evidence>